<sequence>MALKKLPLVLSFVIVLVVLSCVQSSSVEQKQQQQDAGEALRKKLNETLGTQPVRYTPVNSTAPLPYNASTAFNPKGMRQLFNITNKVINFVIDRQAYPRG</sequence>
<gene>
    <name evidence="1" type="ORF">QAD02_005926</name>
</gene>
<dbReference type="Proteomes" id="UP001239111">
    <property type="component" value="Chromosome 4"/>
</dbReference>
<evidence type="ECO:0000313" key="2">
    <source>
        <dbReference type="Proteomes" id="UP001239111"/>
    </source>
</evidence>
<name>A0ACC2N1U4_9HYME</name>
<protein>
    <submittedName>
        <fullName evidence="1">Uncharacterized protein</fullName>
    </submittedName>
</protein>
<keyword evidence="2" id="KW-1185">Reference proteome</keyword>
<reference evidence="1" key="1">
    <citation type="submission" date="2023-04" db="EMBL/GenBank/DDBJ databases">
        <title>A chromosome-level genome assembly of the parasitoid wasp Eretmocerus hayati.</title>
        <authorList>
            <person name="Zhong Y."/>
            <person name="Liu S."/>
            <person name="Liu Y."/>
        </authorList>
    </citation>
    <scope>NUCLEOTIDE SEQUENCE</scope>
    <source>
        <strain evidence="1">ZJU_SS_LIU_2023</strain>
    </source>
</reference>
<organism evidence="1 2">
    <name type="scientific">Eretmocerus hayati</name>
    <dbReference type="NCBI Taxonomy" id="131215"/>
    <lineage>
        <taxon>Eukaryota</taxon>
        <taxon>Metazoa</taxon>
        <taxon>Ecdysozoa</taxon>
        <taxon>Arthropoda</taxon>
        <taxon>Hexapoda</taxon>
        <taxon>Insecta</taxon>
        <taxon>Pterygota</taxon>
        <taxon>Neoptera</taxon>
        <taxon>Endopterygota</taxon>
        <taxon>Hymenoptera</taxon>
        <taxon>Apocrita</taxon>
        <taxon>Proctotrupomorpha</taxon>
        <taxon>Chalcidoidea</taxon>
        <taxon>Aphelinidae</taxon>
        <taxon>Aphelininae</taxon>
        <taxon>Eretmocerus</taxon>
    </lineage>
</organism>
<accession>A0ACC2N1U4</accession>
<proteinExistence type="predicted"/>
<comment type="caution">
    <text evidence="1">The sequence shown here is derived from an EMBL/GenBank/DDBJ whole genome shotgun (WGS) entry which is preliminary data.</text>
</comment>
<evidence type="ECO:0000313" key="1">
    <source>
        <dbReference type="EMBL" id="KAJ8664264.1"/>
    </source>
</evidence>
<dbReference type="EMBL" id="CM056744">
    <property type="protein sequence ID" value="KAJ8664264.1"/>
    <property type="molecule type" value="Genomic_DNA"/>
</dbReference>